<keyword evidence="4" id="KW-0560">Oxidoreductase</keyword>
<feature type="domain" description="Reductase C-terminal" evidence="6">
    <location>
        <begin position="319"/>
        <end position="407"/>
    </location>
</feature>
<sequence>MQHVVIKGGGQAGAQTAISLANAKSFGGAITLIGDEAMPPYERPPLSKAFLKDEVEPEALFLRPPSFYEDKGIHLLTGFRACAIDAAGKKIRDAAGRVLAYDRLVLATGARAKTLPPAMTKGLPVHYLRSLDDALALRARLKPGIRLAIMGAGYIGLEVASVAVSMGAGVNVIDIAPRLLSRTASPFIADFLQRKHEAMGVHFHLGAYLVGIEQQMSGYHLRISSDQQIAADLILAGIGSSPETALAESAGIKTDDGILVNEYGETSVPDIYACGDCTRFPYPDAGLIRLESVQNAVDQAKVVAQNILGIPTRYRPTPWFWSDQYHYKLQSAGLIPTDVNAPSHQMIARHSTDGDCISLVHLVDDHIRAVEAINQTKDFIQGKSLIAKASRLDPARIADPLIPLKDCAVD</sequence>
<evidence type="ECO:0000256" key="4">
    <source>
        <dbReference type="ARBA" id="ARBA00023002"/>
    </source>
</evidence>
<evidence type="ECO:0000313" key="7">
    <source>
        <dbReference type="EMBL" id="GER04680.1"/>
    </source>
</evidence>
<evidence type="ECO:0000256" key="2">
    <source>
        <dbReference type="ARBA" id="ARBA00022630"/>
    </source>
</evidence>
<accession>A0A5A7NB17</accession>
<dbReference type="InterPro" id="IPR028202">
    <property type="entry name" value="Reductase_C"/>
</dbReference>
<dbReference type="PRINTS" id="PR00411">
    <property type="entry name" value="PNDRDTASEI"/>
</dbReference>
<proteinExistence type="predicted"/>
<dbReference type="SUPFAM" id="SSF55424">
    <property type="entry name" value="FAD/NAD-linked reductases, dimerisation (C-terminal) domain"/>
    <property type="match status" value="1"/>
</dbReference>
<evidence type="ECO:0000256" key="3">
    <source>
        <dbReference type="ARBA" id="ARBA00022827"/>
    </source>
</evidence>
<dbReference type="PANTHER" id="PTHR43557">
    <property type="entry name" value="APOPTOSIS-INDUCING FACTOR 1"/>
    <property type="match status" value="1"/>
</dbReference>
<gene>
    <name evidence="7" type="ORF">JCM17846_23620</name>
</gene>
<evidence type="ECO:0000313" key="8">
    <source>
        <dbReference type="Proteomes" id="UP000324996"/>
    </source>
</evidence>
<dbReference type="Pfam" id="PF07992">
    <property type="entry name" value="Pyr_redox_2"/>
    <property type="match status" value="1"/>
</dbReference>
<keyword evidence="8" id="KW-1185">Reference proteome</keyword>
<dbReference type="InterPro" id="IPR023753">
    <property type="entry name" value="FAD/NAD-binding_dom"/>
</dbReference>
<dbReference type="Proteomes" id="UP000324996">
    <property type="component" value="Unassembled WGS sequence"/>
</dbReference>
<dbReference type="InterPro" id="IPR050446">
    <property type="entry name" value="FAD-oxidoreductase/Apoptosis"/>
</dbReference>
<dbReference type="InterPro" id="IPR016156">
    <property type="entry name" value="FAD/NAD-linked_Rdtase_dimer_sf"/>
</dbReference>
<reference evidence="7 8" key="1">
    <citation type="submission" date="2019-09" db="EMBL/GenBank/DDBJ databases">
        <title>NBRP : Genome information of microbial organism related human and environment.</title>
        <authorList>
            <person name="Hattori M."/>
            <person name="Oshima K."/>
            <person name="Inaba H."/>
            <person name="Suda W."/>
            <person name="Sakamoto M."/>
            <person name="Iino T."/>
            <person name="Kitahara M."/>
            <person name="Oshida Y."/>
            <person name="Iida T."/>
            <person name="Kudo T."/>
            <person name="Itoh T."/>
            <person name="Ohkuma M."/>
        </authorList>
    </citation>
    <scope>NUCLEOTIDE SEQUENCE [LARGE SCALE GENOMIC DNA]</scope>
    <source>
        <strain evidence="7 8">Q-1</strain>
    </source>
</reference>
<feature type="domain" description="FAD/NAD(P)-binding" evidence="5">
    <location>
        <begin position="3"/>
        <end position="300"/>
    </location>
</feature>
<evidence type="ECO:0000259" key="6">
    <source>
        <dbReference type="Pfam" id="PF14759"/>
    </source>
</evidence>
<dbReference type="RefSeq" id="WP_042085516.1">
    <property type="nucleotide sequence ID" value="NZ_BKCN01000012.1"/>
</dbReference>
<keyword evidence="2" id="KW-0285">Flavoprotein</keyword>
<dbReference type="GO" id="GO:0005737">
    <property type="term" value="C:cytoplasm"/>
    <property type="evidence" value="ECO:0007669"/>
    <property type="project" value="TreeGrafter"/>
</dbReference>
<protein>
    <submittedName>
        <fullName evidence="7">Pyridine nucleotide-disulfide oxidoreductase</fullName>
    </submittedName>
</protein>
<dbReference type="SUPFAM" id="SSF51905">
    <property type="entry name" value="FAD/NAD(P)-binding domain"/>
    <property type="match status" value="1"/>
</dbReference>
<dbReference type="Gene3D" id="3.50.50.60">
    <property type="entry name" value="FAD/NAD(P)-binding domain"/>
    <property type="match status" value="2"/>
</dbReference>
<comment type="caution">
    <text evidence="7">The sequence shown here is derived from an EMBL/GenBank/DDBJ whole genome shotgun (WGS) entry which is preliminary data.</text>
</comment>
<keyword evidence="3" id="KW-0274">FAD</keyword>
<dbReference type="EMBL" id="BKCN01000012">
    <property type="protein sequence ID" value="GER04680.1"/>
    <property type="molecule type" value="Genomic_DNA"/>
</dbReference>
<dbReference type="Pfam" id="PF14759">
    <property type="entry name" value="Reductase_C"/>
    <property type="match status" value="1"/>
</dbReference>
<organism evidence="7 8">
    <name type="scientific">Iodidimonas nitroreducens</name>
    <dbReference type="NCBI Taxonomy" id="1236968"/>
    <lineage>
        <taxon>Bacteria</taxon>
        <taxon>Pseudomonadati</taxon>
        <taxon>Pseudomonadota</taxon>
        <taxon>Alphaproteobacteria</taxon>
        <taxon>Iodidimonadales</taxon>
        <taxon>Iodidimonadaceae</taxon>
        <taxon>Iodidimonas</taxon>
    </lineage>
</organism>
<evidence type="ECO:0000259" key="5">
    <source>
        <dbReference type="Pfam" id="PF07992"/>
    </source>
</evidence>
<evidence type="ECO:0000256" key="1">
    <source>
        <dbReference type="ARBA" id="ARBA00001974"/>
    </source>
</evidence>
<name>A0A5A7NB17_9PROT</name>
<dbReference type="GO" id="GO:0016651">
    <property type="term" value="F:oxidoreductase activity, acting on NAD(P)H"/>
    <property type="evidence" value="ECO:0007669"/>
    <property type="project" value="TreeGrafter"/>
</dbReference>
<dbReference type="PANTHER" id="PTHR43557:SF2">
    <property type="entry name" value="RIESKE DOMAIN-CONTAINING PROTEIN-RELATED"/>
    <property type="match status" value="1"/>
</dbReference>
<dbReference type="AlphaFoldDB" id="A0A5A7NB17"/>
<dbReference type="InterPro" id="IPR036188">
    <property type="entry name" value="FAD/NAD-bd_sf"/>
</dbReference>
<comment type="cofactor">
    <cofactor evidence="1">
        <name>FAD</name>
        <dbReference type="ChEBI" id="CHEBI:57692"/>
    </cofactor>
</comment>
<dbReference type="Gene3D" id="3.30.390.30">
    <property type="match status" value="1"/>
</dbReference>
<dbReference type="PRINTS" id="PR00368">
    <property type="entry name" value="FADPNR"/>
</dbReference>